<name>A0ACB7J7P5_PLECO</name>
<reference evidence="1 2" key="1">
    <citation type="journal article" date="2021" name="Appl. Environ. Microbiol.">
        <title>Genetic linkage and physical mapping for an oyster mushroom Pleurotus cornucopiae and QTL analysis for the trait cap color.</title>
        <authorList>
            <person name="Zhang Y."/>
            <person name="Gao W."/>
            <person name="Sonnenberg A."/>
            <person name="Chen Q."/>
            <person name="Zhang J."/>
            <person name="Huang C."/>
        </authorList>
    </citation>
    <scope>NUCLEOTIDE SEQUENCE [LARGE SCALE GENOMIC DNA]</scope>
    <source>
        <strain evidence="1">CCMSSC00406</strain>
    </source>
</reference>
<gene>
    <name evidence="1" type="ORF">CCMSSC00406_0005002</name>
</gene>
<organism evidence="1 2">
    <name type="scientific">Pleurotus cornucopiae</name>
    <name type="common">Cornucopia mushroom</name>
    <dbReference type="NCBI Taxonomy" id="5321"/>
    <lineage>
        <taxon>Eukaryota</taxon>
        <taxon>Fungi</taxon>
        <taxon>Dikarya</taxon>
        <taxon>Basidiomycota</taxon>
        <taxon>Agaricomycotina</taxon>
        <taxon>Agaricomycetes</taxon>
        <taxon>Agaricomycetidae</taxon>
        <taxon>Agaricales</taxon>
        <taxon>Pleurotineae</taxon>
        <taxon>Pleurotaceae</taxon>
        <taxon>Pleurotus</taxon>
    </lineage>
</organism>
<dbReference type="Proteomes" id="UP000824881">
    <property type="component" value="Unassembled WGS sequence"/>
</dbReference>
<sequence>MSSFAALERQLRPIYDSLDTGSNKSAVVSCNKLLKKHPGNELVKALKALALVRLQKVEESLVLCDEVLASKPTDDAVLTAMMHVLRGLGRNIDTVTMFEEAFKQQPSNEELGAQTFFANVRAGHWKSAQQIATRMHKQFHEDRYLYWSVISTVLQANDTTTPSSMKNLLYKLAHRLITSGKAPSYVHTDRFHLHLSILRELELYDEARVLLDHDVGKSICAANLACDELRRDITKLQNRQKQEGEFAESKIVEKGDRNWLEFLSLLDAVFILDTEADQSSEASKTACLDRMEHARQVLEKISEKDGKKDRSGPLALLELEKRARSRDIKQDDERLLTLLKSYFEQFGDKACCYEDLQPYVVLDGVVLSSWTSFLESVPSSITTTNELQRRINVHKLLRFNLTASQLTLEAETTRASLYFTEYLQTLPLGANLPNTELQPADDLAILAGCAYVNLWTISKEEKYLYIAASLLEYGLLKSNASFLMRLMLVRIYRLLGAPTLALEHYRAIQTKQVQHDTLSHFILSRASTFSLAATGDLTFATECLETSQIYLSNSQETADFVVRAFTGEKYSQIPEFITFEDHLDNSLQRDIIKMEHVRMRFTHEVVNSDIMDLELIELKFIFDRNHHDNRDFQILPDYQPRSIPNFNDQTMLFSRGEGHGWLMTLLRMYIRALQQSSDLDDTVEEKLLIGDRPKLAADSGNKAPLRDRLRERPQEDLAELTPDEVALLDFTTGLADWLGCHHDYIRPPPSVVLAEAAKQSELKTGHPLKGVEIPPTPPNGSANGHHKKDEEAPAITEPPEIVVNFFNTMKARFDEAQQTSVVDALHVATLIQEAFIFLVIETLRFKSASVIKIYKLNSLVQSFKAIKTNAVEILKEISVSLGKQSDRESTAEARKVFTESCSPIVTPEVTHDFVLNVAKKVGDARKKVLEGVGKGMTRVFSTTTMSQGEYYGGGGGYIQGASPFSAGGSPGGIRKTEISHSLRPVTVGQLVRATQAHTDAEWVIGNTEIGQISLVASVVSIQAQATNCVYVLDDGSGRIEARHWIDANEESGNKFEGIEENTYVRVTGGLKVFGTKRYVNATHIHPCKDPHEIMFHTCEAMFANIVFERGPPPRPGQANQPGAGGSGTAGSSAYANQSTSAADTEYSHLPPVQRKIVQFILSQPPNHDGVHIAAIARAIGGNAAEISEAVDRLMDDGLLFILVPLEQLSALLLLLNQIRKLMAPSKYPPGAQHLTLRQVAQTTRQHSEAPFKLNNVAIAKSVIVVANVVGSERKEKLISYDLDDGTWGRAIQGKIWINRGDEADVLELEHLQYVRVLGRLDHFTTSPGNIMKSLTIDTIRPIENPHEVLYHILRTMAEPLVMAHGPPPPDAWSKQPNELLDQKLDQELARETHKLVVSSPSKPPTPPSRPASTSPRKPLPRLSLILSQASGSASATTEASIHSDPLSGLTDLQREIMLSIMRENSANIQSNHIYPNLSLGVPSSTHWVSLDIPMSSIQNNPRYQDVSSSEFIEAMDFLVSNEYLKESQKGDFFSVPQPRRP</sequence>
<protein>
    <submittedName>
        <fullName evidence="1">Uncharacterized protein</fullName>
    </submittedName>
</protein>
<comment type="caution">
    <text evidence="1">The sequence shown here is derived from an EMBL/GenBank/DDBJ whole genome shotgun (WGS) entry which is preliminary data.</text>
</comment>
<accession>A0ACB7J7P5</accession>
<evidence type="ECO:0000313" key="2">
    <source>
        <dbReference type="Proteomes" id="UP000824881"/>
    </source>
</evidence>
<dbReference type="EMBL" id="WQMT02000002">
    <property type="protein sequence ID" value="KAG9226091.1"/>
    <property type="molecule type" value="Genomic_DNA"/>
</dbReference>
<evidence type="ECO:0000313" key="1">
    <source>
        <dbReference type="EMBL" id="KAG9226091.1"/>
    </source>
</evidence>
<proteinExistence type="predicted"/>
<keyword evidence="2" id="KW-1185">Reference proteome</keyword>